<keyword evidence="2" id="KW-0479">Metal-binding</keyword>
<name>A0AAV1G9U1_XYRNO</name>
<dbReference type="PANTHER" id="PTHR46481:SF10">
    <property type="entry name" value="ZINC FINGER BED DOMAIN-CONTAINING PROTEIN 39"/>
    <property type="match status" value="1"/>
</dbReference>
<evidence type="ECO:0000256" key="1">
    <source>
        <dbReference type="ARBA" id="ARBA00004123"/>
    </source>
</evidence>
<keyword evidence="7" id="KW-0436">Ligase</keyword>
<evidence type="ECO:0000256" key="6">
    <source>
        <dbReference type="SAM" id="MobiDB-lite"/>
    </source>
</evidence>
<dbReference type="GO" id="GO:0005634">
    <property type="term" value="C:nucleus"/>
    <property type="evidence" value="ECO:0007669"/>
    <property type="project" value="UniProtKB-SubCell"/>
</dbReference>
<dbReference type="SUPFAM" id="SSF53098">
    <property type="entry name" value="Ribonuclease H-like"/>
    <property type="match status" value="1"/>
</dbReference>
<evidence type="ECO:0000256" key="4">
    <source>
        <dbReference type="ARBA" id="ARBA00022833"/>
    </source>
</evidence>
<keyword evidence="8" id="KW-1185">Reference proteome</keyword>
<dbReference type="GO" id="GO:0016874">
    <property type="term" value="F:ligase activity"/>
    <property type="evidence" value="ECO:0007669"/>
    <property type="project" value="UniProtKB-KW"/>
</dbReference>
<sequence length="381" mass="43314">MKSETRHFADKCAEQFLKVANDWGIENKMFTIGTDSAANMLAAMRALPYEHIACNAHILQRTITVCIDSSGFAGVLAMCRKIVGHFKQSLASITELNQQQVALGKKREQLIQDVPTRWNSTLAMVSRLLRNREAVQATLDQQNNNRLVMPTEAEWGKLQRLEVLLEPCRYVTELLGGEAYVSCSVVLPAFCHLDHLMDITDDDPTYVVKFKNAFQRDLAAWRPVANETWFKVWTSLENMLQAEKPRRAATLQPSTVDDEPAEKKRRSALMLGSDSDSEEDGIEYGKLQRYRAELEYSGIYRPIKISSHHSVFAPPPAQSCSCKFWSKATRREQKTMVVDKVTRVEQQQFHIKAISQGRQGAWMPWEATVQSWTSVGRCRAD</sequence>
<proteinExistence type="predicted"/>
<keyword evidence="3" id="KW-0863">Zinc-finger</keyword>
<evidence type="ECO:0000313" key="8">
    <source>
        <dbReference type="Proteomes" id="UP001178508"/>
    </source>
</evidence>
<organism evidence="7 8">
    <name type="scientific">Xyrichtys novacula</name>
    <name type="common">Pearly razorfish</name>
    <name type="synonym">Hemipteronotus novacula</name>
    <dbReference type="NCBI Taxonomy" id="13765"/>
    <lineage>
        <taxon>Eukaryota</taxon>
        <taxon>Metazoa</taxon>
        <taxon>Chordata</taxon>
        <taxon>Craniata</taxon>
        <taxon>Vertebrata</taxon>
        <taxon>Euteleostomi</taxon>
        <taxon>Actinopterygii</taxon>
        <taxon>Neopterygii</taxon>
        <taxon>Teleostei</taxon>
        <taxon>Neoteleostei</taxon>
        <taxon>Acanthomorphata</taxon>
        <taxon>Eupercaria</taxon>
        <taxon>Labriformes</taxon>
        <taxon>Labridae</taxon>
        <taxon>Xyrichtys</taxon>
    </lineage>
</organism>
<dbReference type="InterPro" id="IPR012337">
    <property type="entry name" value="RNaseH-like_sf"/>
</dbReference>
<dbReference type="GO" id="GO:0008270">
    <property type="term" value="F:zinc ion binding"/>
    <property type="evidence" value="ECO:0007669"/>
    <property type="project" value="UniProtKB-KW"/>
</dbReference>
<dbReference type="EMBL" id="OY660875">
    <property type="protein sequence ID" value="CAJ1069764.1"/>
    <property type="molecule type" value="Genomic_DNA"/>
</dbReference>
<evidence type="ECO:0000256" key="5">
    <source>
        <dbReference type="ARBA" id="ARBA00023242"/>
    </source>
</evidence>
<dbReference type="AlphaFoldDB" id="A0AAV1G9U1"/>
<comment type="subcellular location">
    <subcellularLocation>
        <location evidence="1">Nucleus</location>
    </subcellularLocation>
</comment>
<protein>
    <submittedName>
        <fullName evidence="7">E3 SUMO-protein ligase ZBED1-like</fullName>
    </submittedName>
</protein>
<evidence type="ECO:0000256" key="2">
    <source>
        <dbReference type="ARBA" id="ARBA00022723"/>
    </source>
</evidence>
<evidence type="ECO:0000256" key="3">
    <source>
        <dbReference type="ARBA" id="ARBA00022771"/>
    </source>
</evidence>
<reference evidence="7" key="1">
    <citation type="submission" date="2023-08" db="EMBL/GenBank/DDBJ databases">
        <authorList>
            <person name="Alioto T."/>
            <person name="Alioto T."/>
            <person name="Gomez Garrido J."/>
        </authorList>
    </citation>
    <scope>NUCLEOTIDE SEQUENCE</scope>
</reference>
<dbReference type="PANTHER" id="PTHR46481">
    <property type="entry name" value="ZINC FINGER BED DOMAIN-CONTAINING PROTEIN 4"/>
    <property type="match status" value="1"/>
</dbReference>
<feature type="region of interest" description="Disordered" evidence="6">
    <location>
        <begin position="246"/>
        <end position="280"/>
    </location>
</feature>
<keyword evidence="5" id="KW-0539">Nucleus</keyword>
<gene>
    <name evidence="7" type="ORF">XNOV1_A008601</name>
</gene>
<keyword evidence="4" id="KW-0862">Zinc</keyword>
<dbReference type="InterPro" id="IPR052035">
    <property type="entry name" value="ZnF_BED_domain_contain"/>
</dbReference>
<dbReference type="Proteomes" id="UP001178508">
    <property type="component" value="Chromosome 12"/>
</dbReference>
<evidence type="ECO:0000313" key="7">
    <source>
        <dbReference type="EMBL" id="CAJ1069764.1"/>
    </source>
</evidence>
<accession>A0AAV1G9U1</accession>